<dbReference type="Gene3D" id="2.40.70.10">
    <property type="entry name" value="Acid Proteases"/>
    <property type="match status" value="2"/>
</dbReference>
<dbReference type="PANTHER" id="PTHR47967:SF128">
    <property type="entry name" value="ASPARTIC PROTEINASE CDR1-LIKE"/>
    <property type="match status" value="1"/>
</dbReference>
<evidence type="ECO:0000256" key="2">
    <source>
        <dbReference type="ARBA" id="ARBA00022801"/>
    </source>
</evidence>
<dbReference type="HOGENOM" id="CLU_1725399_0_0_1"/>
<proteinExistence type="predicted"/>
<dbReference type="OrthoDB" id="2747330at2759"/>
<evidence type="ECO:0000256" key="1">
    <source>
        <dbReference type="ARBA" id="ARBA00022670"/>
    </source>
</evidence>
<dbReference type="AlphaFoldDB" id="A9S671"/>
<dbReference type="RefSeq" id="XP_024387005.1">
    <property type="nucleotide sequence ID" value="XM_024531237.1"/>
</dbReference>
<reference evidence="4 6" key="1">
    <citation type="journal article" date="2008" name="Science">
        <title>The Physcomitrella genome reveals evolutionary insights into the conquest of land by plants.</title>
        <authorList>
            <person name="Rensing S."/>
            <person name="Lang D."/>
            <person name="Zimmer A."/>
            <person name="Terry A."/>
            <person name="Salamov A."/>
            <person name="Shapiro H."/>
            <person name="Nishiyama T."/>
            <person name="Perroud P.-F."/>
            <person name="Lindquist E."/>
            <person name="Kamisugi Y."/>
            <person name="Tanahashi T."/>
            <person name="Sakakibara K."/>
            <person name="Fujita T."/>
            <person name="Oishi K."/>
            <person name="Shin-I T."/>
            <person name="Kuroki Y."/>
            <person name="Toyoda A."/>
            <person name="Suzuki Y."/>
            <person name="Hashimoto A."/>
            <person name="Yamaguchi K."/>
            <person name="Sugano A."/>
            <person name="Kohara Y."/>
            <person name="Fujiyama A."/>
            <person name="Anterola A."/>
            <person name="Aoki S."/>
            <person name="Ashton N."/>
            <person name="Barbazuk W.B."/>
            <person name="Barker E."/>
            <person name="Bennetzen J."/>
            <person name="Bezanilla M."/>
            <person name="Blankenship R."/>
            <person name="Cho S.H."/>
            <person name="Dutcher S."/>
            <person name="Estelle M."/>
            <person name="Fawcett J.A."/>
            <person name="Gundlach H."/>
            <person name="Hanada K."/>
            <person name="Heyl A."/>
            <person name="Hicks K.A."/>
            <person name="Hugh J."/>
            <person name="Lohr M."/>
            <person name="Mayer K."/>
            <person name="Melkozernov A."/>
            <person name="Murata T."/>
            <person name="Nelson D."/>
            <person name="Pils B."/>
            <person name="Prigge M."/>
            <person name="Reiss B."/>
            <person name="Renner T."/>
            <person name="Rombauts S."/>
            <person name="Rushton P."/>
            <person name="Sanderfoot A."/>
            <person name="Schween G."/>
            <person name="Shiu S.-H."/>
            <person name="Stueber K."/>
            <person name="Theodoulou F.L."/>
            <person name="Tu H."/>
            <person name="Van de Peer Y."/>
            <person name="Verrier P.J."/>
            <person name="Waters E."/>
            <person name="Wood A."/>
            <person name="Yang L."/>
            <person name="Cove D."/>
            <person name="Cuming A."/>
            <person name="Hasebe M."/>
            <person name="Lucas S."/>
            <person name="Mishler D.B."/>
            <person name="Reski R."/>
            <person name="Grigoriev I."/>
            <person name="Quatrano R.S."/>
            <person name="Boore J.L."/>
        </authorList>
    </citation>
    <scope>NUCLEOTIDE SEQUENCE [LARGE SCALE GENOMIC DNA]</scope>
    <source>
        <strain evidence="5 6">cv. Gransden 2004</strain>
    </source>
</reference>
<dbReference type="InterPro" id="IPR021109">
    <property type="entry name" value="Peptidase_aspartic_dom_sf"/>
</dbReference>
<dbReference type="SUPFAM" id="SSF50630">
    <property type="entry name" value="Acid proteases"/>
    <property type="match status" value="1"/>
</dbReference>
<dbReference type="PANTHER" id="PTHR47967">
    <property type="entry name" value="OS07G0603500 PROTEIN-RELATED"/>
    <property type="match status" value="1"/>
</dbReference>
<protein>
    <recommendedName>
        <fullName evidence="3">Xylanase inhibitor C-terminal domain-containing protein</fullName>
    </recommendedName>
</protein>
<evidence type="ECO:0000313" key="4">
    <source>
        <dbReference type="EMBL" id="PNR46317.1"/>
    </source>
</evidence>
<gene>
    <name evidence="5" type="primary">LOC112287806</name>
    <name evidence="4" type="ORF">PHYPA_013436</name>
</gene>
<dbReference type="GO" id="GO:0008233">
    <property type="term" value="F:peptidase activity"/>
    <property type="evidence" value="ECO:0007669"/>
    <property type="project" value="UniProtKB-KW"/>
</dbReference>
<dbReference type="GeneID" id="112287806"/>
<accession>A9S671</accession>
<dbReference type="OMA" id="YFAPANC"/>
<evidence type="ECO:0000313" key="6">
    <source>
        <dbReference type="Proteomes" id="UP000006727"/>
    </source>
</evidence>
<dbReference type="Gramene" id="Pp3c10_4840V3.1">
    <property type="protein sequence ID" value="Pp3c10_4840V3.1"/>
    <property type="gene ID" value="Pp3c10_4840"/>
</dbReference>
<dbReference type="InterPro" id="IPR032799">
    <property type="entry name" value="TAXi_C"/>
</dbReference>
<keyword evidence="1" id="KW-0645">Protease</keyword>
<dbReference type="EMBL" id="ABEU02000010">
    <property type="protein sequence ID" value="PNR46317.1"/>
    <property type="molecule type" value="Genomic_DNA"/>
</dbReference>
<evidence type="ECO:0000259" key="3">
    <source>
        <dbReference type="Pfam" id="PF14541"/>
    </source>
</evidence>
<dbReference type="InterPro" id="IPR051708">
    <property type="entry name" value="Plant_Aspart_Prot_A1"/>
</dbReference>
<dbReference type="STRING" id="3218.A9S671"/>
<dbReference type="GO" id="GO:0006508">
    <property type="term" value="P:proteolysis"/>
    <property type="evidence" value="ECO:0007669"/>
    <property type="project" value="UniProtKB-KW"/>
</dbReference>
<dbReference type="PaxDb" id="3218-PP1S51_127V6.1"/>
<dbReference type="eggNOG" id="KOG1339">
    <property type="taxonomic scope" value="Eukaryota"/>
</dbReference>
<keyword evidence="6" id="KW-1185">Reference proteome</keyword>
<name>A9S671_PHYPA</name>
<sequence>MGDAAKNSLALFTPLLQNQYSPSYYYVGVESISVGDQLVSIPASAFQINVKGTGGVYLHSGTTITHLQLAAFTAILEELSMGPSEYDNDDFTHDSGVNLWMFVNETKLTYCLAMDSSNDFSVIDNFQQQNNLIVTDVANTQVGFLATDCSTF</sequence>
<keyword evidence="2" id="KW-0378">Hydrolase</keyword>
<dbReference type="Pfam" id="PF14541">
    <property type="entry name" value="TAXi_C"/>
    <property type="match status" value="1"/>
</dbReference>
<reference evidence="4 6" key="2">
    <citation type="journal article" date="2018" name="Plant J.">
        <title>The Physcomitrella patens chromosome-scale assembly reveals moss genome structure and evolution.</title>
        <authorList>
            <person name="Lang D."/>
            <person name="Ullrich K.K."/>
            <person name="Murat F."/>
            <person name="Fuchs J."/>
            <person name="Jenkins J."/>
            <person name="Haas F.B."/>
            <person name="Piednoel M."/>
            <person name="Gundlach H."/>
            <person name="Van Bel M."/>
            <person name="Meyberg R."/>
            <person name="Vives C."/>
            <person name="Morata J."/>
            <person name="Symeonidi A."/>
            <person name="Hiss M."/>
            <person name="Muchero W."/>
            <person name="Kamisugi Y."/>
            <person name="Saleh O."/>
            <person name="Blanc G."/>
            <person name="Decker E.L."/>
            <person name="van Gessel N."/>
            <person name="Grimwood J."/>
            <person name="Hayes R.D."/>
            <person name="Graham S.W."/>
            <person name="Gunter L.E."/>
            <person name="McDaniel S.F."/>
            <person name="Hoernstein S.N.W."/>
            <person name="Larsson A."/>
            <person name="Li F.W."/>
            <person name="Perroud P.F."/>
            <person name="Phillips J."/>
            <person name="Ranjan P."/>
            <person name="Rokshar D.S."/>
            <person name="Rothfels C.J."/>
            <person name="Schneider L."/>
            <person name="Shu S."/>
            <person name="Stevenson D.W."/>
            <person name="Thummler F."/>
            <person name="Tillich M."/>
            <person name="Villarreal Aguilar J.C."/>
            <person name="Widiez T."/>
            <person name="Wong G.K."/>
            <person name="Wymore A."/>
            <person name="Zhang Y."/>
            <person name="Zimmer A.D."/>
            <person name="Quatrano R.S."/>
            <person name="Mayer K.F.X."/>
            <person name="Goodstein D."/>
            <person name="Casacuberta J.M."/>
            <person name="Vandepoele K."/>
            <person name="Reski R."/>
            <person name="Cuming A.C."/>
            <person name="Tuskan G.A."/>
            <person name="Maumus F."/>
            <person name="Salse J."/>
            <person name="Schmutz J."/>
            <person name="Rensing S.A."/>
        </authorList>
    </citation>
    <scope>NUCLEOTIDE SEQUENCE [LARGE SCALE GENOMIC DNA]</scope>
    <source>
        <strain evidence="5 6">cv. Gransden 2004</strain>
    </source>
</reference>
<dbReference type="KEGG" id="ppp:112287806"/>
<evidence type="ECO:0000313" key="5">
    <source>
        <dbReference type="EnsemblPlants" id="Pp3c10_4840V3.1"/>
    </source>
</evidence>
<organism evidence="4">
    <name type="scientific">Physcomitrium patens</name>
    <name type="common">Spreading-leaved earth moss</name>
    <name type="synonym">Physcomitrella patens</name>
    <dbReference type="NCBI Taxonomy" id="3218"/>
    <lineage>
        <taxon>Eukaryota</taxon>
        <taxon>Viridiplantae</taxon>
        <taxon>Streptophyta</taxon>
        <taxon>Embryophyta</taxon>
        <taxon>Bryophyta</taxon>
        <taxon>Bryophytina</taxon>
        <taxon>Bryopsida</taxon>
        <taxon>Funariidae</taxon>
        <taxon>Funariales</taxon>
        <taxon>Funariaceae</taxon>
        <taxon>Physcomitrium</taxon>
    </lineage>
</organism>
<reference evidence="5" key="3">
    <citation type="submission" date="2020-12" db="UniProtKB">
        <authorList>
            <consortium name="EnsemblPlants"/>
        </authorList>
    </citation>
    <scope>IDENTIFICATION</scope>
</reference>
<dbReference type="Proteomes" id="UP000006727">
    <property type="component" value="Chromosome 10"/>
</dbReference>
<dbReference type="EnsemblPlants" id="Pp3c10_4840V3.1">
    <property type="protein sequence ID" value="Pp3c10_4840V3.1"/>
    <property type="gene ID" value="Pp3c10_4840"/>
</dbReference>
<feature type="domain" description="Xylanase inhibitor C-terminal" evidence="3">
    <location>
        <begin position="25"/>
        <end position="80"/>
    </location>
</feature>